<dbReference type="CDD" id="cd07989">
    <property type="entry name" value="LPLAT_AGPAT-like"/>
    <property type="match status" value="1"/>
</dbReference>
<comment type="pathway">
    <text evidence="1">Lipid metabolism.</text>
</comment>
<feature type="transmembrane region" description="Helical" evidence="4">
    <location>
        <begin position="7"/>
        <end position="27"/>
    </location>
</feature>
<sequence>MSLLRTLFFYLVFFPATIFFSIVAIIGRTQKTSHWCERNWGKMVAWLCASTNRVDLSALDENETYVFMVNHQSFYDIPLLFKYLAPWQFKFVAKKQLFDFPVFGHAMTAGKHISIDRENRRQGMRDIQNAIDTANSGLSPLIFPEGTRNPAPEKDGLMEFKTGGMVLALKCQKPIAPVVMYGVNRVCKKHSLWMNPFQEVKIKALPPIDISEYKVRDRVKLKEQLEEVMGKAYAELRDE</sequence>
<dbReference type="KEGG" id="dsa:Desal_1267"/>
<gene>
    <name evidence="6" type="ordered locus">Desal_1267</name>
</gene>
<keyword evidence="2 6" id="KW-0808">Transferase</keyword>
<protein>
    <submittedName>
        <fullName evidence="6">Phospholipid/glycerol acyltransferase</fullName>
    </submittedName>
</protein>
<reference evidence="6 7" key="1">
    <citation type="submission" date="2009-06" db="EMBL/GenBank/DDBJ databases">
        <title>Complete sequence of Desulfovibrio salexigens DSM 2638.</title>
        <authorList>
            <consortium name="US DOE Joint Genome Institute"/>
            <person name="Lucas S."/>
            <person name="Copeland A."/>
            <person name="Lapidus A."/>
            <person name="Glavina del Rio T."/>
            <person name="Tice H."/>
            <person name="Bruce D."/>
            <person name="Goodwin L."/>
            <person name="Pitluck S."/>
            <person name="Munk A.C."/>
            <person name="Brettin T."/>
            <person name="Detter J.C."/>
            <person name="Han C."/>
            <person name="Tapia R."/>
            <person name="Larimer F."/>
            <person name="Land M."/>
            <person name="Hauser L."/>
            <person name="Kyrpides N."/>
            <person name="Anderson I."/>
            <person name="Wall J.D."/>
            <person name="Arkin A.P."/>
            <person name="Dehal P."/>
            <person name="Chivian D."/>
            <person name="Giles B."/>
            <person name="Hazen T.C."/>
        </authorList>
    </citation>
    <scope>NUCLEOTIDE SEQUENCE [LARGE SCALE GENOMIC DNA]</scope>
    <source>
        <strain evidence="7">ATCC 14822 / DSM 2638 / NCIMB 8403 / VKM B-1763</strain>
    </source>
</reference>
<evidence type="ECO:0000256" key="3">
    <source>
        <dbReference type="ARBA" id="ARBA00023315"/>
    </source>
</evidence>
<name>C6C1T4_MARSD</name>
<keyword evidence="4" id="KW-1133">Transmembrane helix</keyword>
<proteinExistence type="predicted"/>
<organism evidence="6 7">
    <name type="scientific">Maridesulfovibrio salexigens (strain ATCC 14822 / DSM 2638 / NCIMB 8403 / VKM B-1763)</name>
    <name type="common">Desulfovibrio salexigens</name>
    <dbReference type="NCBI Taxonomy" id="526222"/>
    <lineage>
        <taxon>Bacteria</taxon>
        <taxon>Pseudomonadati</taxon>
        <taxon>Thermodesulfobacteriota</taxon>
        <taxon>Desulfovibrionia</taxon>
        <taxon>Desulfovibrionales</taxon>
        <taxon>Desulfovibrionaceae</taxon>
        <taxon>Maridesulfovibrio</taxon>
    </lineage>
</organism>
<feature type="domain" description="Phospholipid/glycerol acyltransferase" evidence="5">
    <location>
        <begin position="65"/>
        <end position="183"/>
    </location>
</feature>
<keyword evidence="3 6" id="KW-0012">Acyltransferase</keyword>
<evidence type="ECO:0000313" key="6">
    <source>
        <dbReference type="EMBL" id="ACS79330.1"/>
    </source>
</evidence>
<evidence type="ECO:0000313" key="7">
    <source>
        <dbReference type="Proteomes" id="UP000002601"/>
    </source>
</evidence>
<keyword evidence="4" id="KW-0812">Transmembrane</keyword>
<dbReference type="SMART" id="SM00563">
    <property type="entry name" value="PlsC"/>
    <property type="match status" value="1"/>
</dbReference>
<dbReference type="PANTHER" id="PTHR10434">
    <property type="entry name" value="1-ACYL-SN-GLYCEROL-3-PHOSPHATE ACYLTRANSFERASE"/>
    <property type="match status" value="1"/>
</dbReference>
<dbReference type="HOGENOM" id="CLU_027938_6_3_7"/>
<dbReference type="eggNOG" id="COG0204">
    <property type="taxonomic scope" value="Bacteria"/>
</dbReference>
<dbReference type="GO" id="GO:0006654">
    <property type="term" value="P:phosphatidic acid biosynthetic process"/>
    <property type="evidence" value="ECO:0007669"/>
    <property type="project" value="TreeGrafter"/>
</dbReference>
<dbReference type="AlphaFoldDB" id="C6C1T4"/>
<accession>C6C1T4</accession>
<evidence type="ECO:0000256" key="4">
    <source>
        <dbReference type="SAM" id="Phobius"/>
    </source>
</evidence>
<dbReference type="OrthoDB" id="9809618at2"/>
<keyword evidence="7" id="KW-1185">Reference proteome</keyword>
<dbReference type="InterPro" id="IPR002123">
    <property type="entry name" value="Plipid/glycerol_acylTrfase"/>
</dbReference>
<keyword evidence="4" id="KW-0472">Membrane</keyword>
<evidence type="ECO:0000256" key="2">
    <source>
        <dbReference type="ARBA" id="ARBA00022679"/>
    </source>
</evidence>
<dbReference type="EMBL" id="CP001649">
    <property type="protein sequence ID" value="ACS79330.1"/>
    <property type="molecule type" value="Genomic_DNA"/>
</dbReference>
<dbReference type="Pfam" id="PF01553">
    <property type="entry name" value="Acyltransferase"/>
    <property type="match status" value="1"/>
</dbReference>
<dbReference type="Proteomes" id="UP000002601">
    <property type="component" value="Chromosome"/>
</dbReference>
<dbReference type="GO" id="GO:0003841">
    <property type="term" value="F:1-acylglycerol-3-phosphate O-acyltransferase activity"/>
    <property type="evidence" value="ECO:0007669"/>
    <property type="project" value="TreeGrafter"/>
</dbReference>
<dbReference type="STRING" id="526222.Desal_1267"/>
<evidence type="ECO:0000256" key="1">
    <source>
        <dbReference type="ARBA" id="ARBA00005189"/>
    </source>
</evidence>
<dbReference type="PANTHER" id="PTHR10434:SF11">
    <property type="entry name" value="1-ACYL-SN-GLYCEROL-3-PHOSPHATE ACYLTRANSFERASE"/>
    <property type="match status" value="1"/>
</dbReference>
<dbReference type="SUPFAM" id="SSF69593">
    <property type="entry name" value="Glycerol-3-phosphate (1)-acyltransferase"/>
    <property type="match status" value="1"/>
</dbReference>
<evidence type="ECO:0000259" key="5">
    <source>
        <dbReference type="SMART" id="SM00563"/>
    </source>
</evidence>